<keyword evidence="1" id="KW-0812">Transmembrane</keyword>
<dbReference type="EMBL" id="JAMB01000005">
    <property type="protein sequence ID" value="ETX11166.1"/>
    <property type="molecule type" value="Genomic_DNA"/>
</dbReference>
<gene>
    <name evidence="2" type="ORF">MUS1_11785</name>
</gene>
<keyword evidence="1" id="KW-0472">Membrane</keyword>
<proteinExistence type="predicted"/>
<dbReference type="PATRIC" id="fig|1122207.3.peg.1489"/>
<dbReference type="STRING" id="1122207.MUS1_11785"/>
<sequence length="64" mass="7181">MQRFVSFFLELLLLLFIINKRFVMKRVNFFARAVFLVVLAFSVTACVFLPDGPHGHAGAAAGHK</sequence>
<reference evidence="2 3" key="1">
    <citation type="submission" date="2014-01" db="EMBL/GenBank/DDBJ databases">
        <title>Marinomonas ushuaiensis DSM 15871 Genome Sequencing.</title>
        <authorList>
            <person name="Lai Q."/>
            <person name="Shao Z.S."/>
        </authorList>
    </citation>
    <scope>NUCLEOTIDE SEQUENCE [LARGE SCALE GENOMIC DNA]</scope>
    <source>
        <strain evidence="2 3">DSM 15871</strain>
    </source>
</reference>
<comment type="caution">
    <text evidence="2">The sequence shown here is derived from an EMBL/GenBank/DDBJ whole genome shotgun (WGS) entry which is preliminary data.</text>
</comment>
<keyword evidence="1" id="KW-1133">Transmembrane helix</keyword>
<evidence type="ECO:0000313" key="3">
    <source>
        <dbReference type="Proteomes" id="UP000054058"/>
    </source>
</evidence>
<evidence type="ECO:0000256" key="1">
    <source>
        <dbReference type="SAM" id="Phobius"/>
    </source>
</evidence>
<dbReference type="AlphaFoldDB" id="X7E7J6"/>
<accession>X7E7J6</accession>
<organism evidence="2 3">
    <name type="scientific">Marinomonas ushuaiensis DSM 15871</name>
    <dbReference type="NCBI Taxonomy" id="1122207"/>
    <lineage>
        <taxon>Bacteria</taxon>
        <taxon>Pseudomonadati</taxon>
        <taxon>Pseudomonadota</taxon>
        <taxon>Gammaproteobacteria</taxon>
        <taxon>Oceanospirillales</taxon>
        <taxon>Oceanospirillaceae</taxon>
        <taxon>Marinomonas</taxon>
    </lineage>
</organism>
<evidence type="ECO:0000313" key="2">
    <source>
        <dbReference type="EMBL" id="ETX11166.1"/>
    </source>
</evidence>
<feature type="transmembrane region" description="Helical" evidence="1">
    <location>
        <begin position="29"/>
        <end position="49"/>
    </location>
</feature>
<protein>
    <submittedName>
        <fullName evidence="2">Uncharacterized protein</fullName>
    </submittedName>
</protein>
<name>X7E7J6_9GAMM</name>
<keyword evidence="3" id="KW-1185">Reference proteome</keyword>
<dbReference type="Proteomes" id="UP000054058">
    <property type="component" value="Unassembled WGS sequence"/>
</dbReference>